<feature type="domain" description="HTH araC/xylS-type" evidence="4">
    <location>
        <begin position="197"/>
        <end position="295"/>
    </location>
</feature>
<keyword evidence="2" id="KW-0238">DNA-binding</keyword>
<evidence type="ECO:0000259" key="4">
    <source>
        <dbReference type="PROSITE" id="PS01124"/>
    </source>
</evidence>
<dbReference type="Gene3D" id="1.10.10.60">
    <property type="entry name" value="Homeodomain-like"/>
    <property type="match status" value="1"/>
</dbReference>
<evidence type="ECO:0000256" key="2">
    <source>
        <dbReference type="ARBA" id="ARBA00023125"/>
    </source>
</evidence>
<keyword evidence="3" id="KW-0804">Transcription</keyword>
<comment type="caution">
    <text evidence="5">The sequence shown here is derived from an EMBL/GenBank/DDBJ whole genome shotgun (WGS) entry which is preliminary data.</text>
</comment>
<proteinExistence type="predicted"/>
<dbReference type="Pfam" id="PF12833">
    <property type="entry name" value="HTH_18"/>
    <property type="match status" value="1"/>
</dbReference>
<evidence type="ECO:0000313" key="5">
    <source>
        <dbReference type="EMBL" id="MFC5996456.1"/>
    </source>
</evidence>
<evidence type="ECO:0000256" key="3">
    <source>
        <dbReference type="ARBA" id="ARBA00023163"/>
    </source>
</evidence>
<dbReference type="InterPro" id="IPR020449">
    <property type="entry name" value="Tscrpt_reg_AraC-type_HTH"/>
</dbReference>
<keyword evidence="6" id="KW-1185">Reference proteome</keyword>
<dbReference type="SUPFAM" id="SSF46689">
    <property type="entry name" value="Homeodomain-like"/>
    <property type="match status" value="2"/>
</dbReference>
<keyword evidence="1" id="KW-0805">Transcription regulation</keyword>
<accession>A0ABW1J7P8</accession>
<dbReference type="InterPro" id="IPR018060">
    <property type="entry name" value="HTH_AraC"/>
</dbReference>
<organism evidence="5 6">
    <name type="scientific">Pseudonocardia hispaniensis</name>
    <dbReference type="NCBI Taxonomy" id="904933"/>
    <lineage>
        <taxon>Bacteria</taxon>
        <taxon>Bacillati</taxon>
        <taxon>Actinomycetota</taxon>
        <taxon>Actinomycetes</taxon>
        <taxon>Pseudonocardiales</taxon>
        <taxon>Pseudonocardiaceae</taxon>
        <taxon>Pseudonocardia</taxon>
    </lineage>
</organism>
<gene>
    <name evidence="5" type="ORF">ACFQE5_19820</name>
</gene>
<dbReference type="InterPro" id="IPR009057">
    <property type="entry name" value="Homeodomain-like_sf"/>
</dbReference>
<dbReference type="InterPro" id="IPR050204">
    <property type="entry name" value="AraC_XylS_family_regulators"/>
</dbReference>
<protein>
    <submittedName>
        <fullName evidence="5">Helix-turn-helix domain-containing protein</fullName>
    </submittedName>
</protein>
<dbReference type="Proteomes" id="UP001596302">
    <property type="component" value="Unassembled WGS sequence"/>
</dbReference>
<name>A0ABW1J7P8_9PSEU</name>
<dbReference type="RefSeq" id="WP_379587128.1">
    <property type="nucleotide sequence ID" value="NZ_JBHSQW010000039.1"/>
</dbReference>
<dbReference type="PANTHER" id="PTHR46796:SF6">
    <property type="entry name" value="ARAC SUBFAMILY"/>
    <property type="match status" value="1"/>
</dbReference>
<dbReference type="SMART" id="SM00342">
    <property type="entry name" value="HTH_ARAC"/>
    <property type="match status" value="1"/>
</dbReference>
<evidence type="ECO:0000313" key="6">
    <source>
        <dbReference type="Proteomes" id="UP001596302"/>
    </source>
</evidence>
<evidence type="ECO:0000256" key="1">
    <source>
        <dbReference type="ARBA" id="ARBA00023015"/>
    </source>
</evidence>
<dbReference type="EMBL" id="JBHSQW010000039">
    <property type="protein sequence ID" value="MFC5996456.1"/>
    <property type="molecule type" value="Genomic_DNA"/>
</dbReference>
<reference evidence="6" key="1">
    <citation type="journal article" date="2019" name="Int. J. Syst. Evol. Microbiol.">
        <title>The Global Catalogue of Microorganisms (GCM) 10K type strain sequencing project: providing services to taxonomists for standard genome sequencing and annotation.</title>
        <authorList>
            <consortium name="The Broad Institute Genomics Platform"/>
            <consortium name="The Broad Institute Genome Sequencing Center for Infectious Disease"/>
            <person name="Wu L."/>
            <person name="Ma J."/>
        </authorList>
    </citation>
    <scope>NUCLEOTIDE SEQUENCE [LARGE SCALE GENOMIC DNA]</scope>
    <source>
        <strain evidence="6">CCM 8391</strain>
    </source>
</reference>
<dbReference type="PRINTS" id="PR00032">
    <property type="entry name" value="HTHARAC"/>
</dbReference>
<sequence>MAAAPSLIDPDQLPTWVPGRLTVHSPDRGWDGVSVRGYRYAASDVQVPPMRDYMIVAYLRGTTAMRRCFDGRWSDVTLGPGDVSLLTRAADSHWVWPSDIEVVHVYLTQDELASTCRQMYERDVQDVELQDVLKADDPAIHRTAMLIAQEAAHGGAGSSLLVQSLSCQLSVHILRRHAHVLFRERGGSDGLTFQQERAVRDYIQDHLAENISLNDLAASVSLSRYHFARRFRASAGTTPHAFLLRQRIDRAQTLLSRTNMSLLEIAAACGFADQSHMTRAFRKHVGATPGEYRRRS</sequence>
<dbReference type="PROSITE" id="PS01124">
    <property type="entry name" value="HTH_ARAC_FAMILY_2"/>
    <property type="match status" value="1"/>
</dbReference>
<dbReference type="PANTHER" id="PTHR46796">
    <property type="entry name" value="HTH-TYPE TRANSCRIPTIONAL ACTIVATOR RHAS-RELATED"/>
    <property type="match status" value="1"/>
</dbReference>